<reference evidence="2" key="1">
    <citation type="submission" date="2021-03" db="EMBL/GenBank/DDBJ databases">
        <authorList>
            <person name="Bekaert M."/>
        </authorList>
    </citation>
    <scope>NUCLEOTIDE SEQUENCE</scope>
</reference>
<dbReference type="Proteomes" id="UP000683360">
    <property type="component" value="Unassembled WGS sequence"/>
</dbReference>
<proteinExistence type="predicted"/>
<protein>
    <submittedName>
        <fullName evidence="2">Uncharacterized protein</fullName>
    </submittedName>
</protein>
<dbReference type="OrthoDB" id="6079760at2759"/>
<evidence type="ECO:0000256" key="1">
    <source>
        <dbReference type="SAM" id="MobiDB-lite"/>
    </source>
</evidence>
<feature type="compositionally biased region" description="Polar residues" evidence="1">
    <location>
        <begin position="483"/>
        <end position="494"/>
    </location>
</feature>
<feature type="region of interest" description="Disordered" evidence="1">
    <location>
        <begin position="803"/>
        <end position="823"/>
    </location>
</feature>
<feature type="region of interest" description="Disordered" evidence="1">
    <location>
        <begin position="625"/>
        <end position="645"/>
    </location>
</feature>
<keyword evidence="3" id="KW-1185">Reference proteome</keyword>
<comment type="caution">
    <text evidence="2">The sequence shown here is derived from an EMBL/GenBank/DDBJ whole genome shotgun (WGS) entry which is preliminary data.</text>
</comment>
<feature type="compositionally biased region" description="Basic and acidic residues" evidence="1">
    <location>
        <begin position="887"/>
        <end position="898"/>
    </location>
</feature>
<dbReference type="AlphaFoldDB" id="A0A8S3SLE9"/>
<feature type="region of interest" description="Disordered" evidence="1">
    <location>
        <begin position="483"/>
        <end position="520"/>
    </location>
</feature>
<feature type="compositionally biased region" description="Polar residues" evidence="1">
    <location>
        <begin position="502"/>
        <end position="520"/>
    </location>
</feature>
<organism evidence="2 3">
    <name type="scientific">Mytilus edulis</name>
    <name type="common">Blue mussel</name>
    <dbReference type="NCBI Taxonomy" id="6550"/>
    <lineage>
        <taxon>Eukaryota</taxon>
        <taxon>Metazoa</taxon>
        <taxon>Spiralia</taxon>
        <taxon>Lophotrochozoa</taxon>
        <taxon>Mollusca</taxon>
        <taxon>Bivalvia</taxon>
        <taxon>Autobranchia</taxon>
        <taxon>Pteriomorphia</taxon>
        <taxon>Mytilida</taxon>
        <taxon>Mytiloidea</taxon>
        <taxon>Mytilidae</taxon>
        <taxon>Mytilinae</taxon>
        <taxon>Mytilus</taxon>
    </lineage>
</organism>
<feature type="region of interest" description="Disordered" evidence="1">
    <location>
        <begin position="887"/>
        <end position="927"/>
    </location>
</feature>
<evidence type="ECO:0000313" key="2">
    <source>
        <dbReference type="EMBL" id="CAG2219463.1"/>
    </source>
</evidence>
<gene>
    <name evidence="2" type="ORF">MEDL_33007</name>
</gene>
<sequence>MGHERNNLSLEYYKVIIYITYLKRPWKSYYYCFLLFILNGYGSDLQTIGKNDLRDQSKELTNQMWLLYVTFEDFICLSYPTKSAAVLSTRVDINNYINTGPISAKRRKSNKRHRDSPDKAIEETCEENRLKHNLGDEHLNQNELGLRIGEVICVHQIARKRRLGRSVSDNTPSDNSSNCVHGVNDLNSLGLDNIDMPYRDRDRMHERRKKDQRSNVTLTKDYGFGNSWRTRQSGDIIRNCHLTDQLVNHNGCEQNPRNKNLPDNRVCQRDNPALRITNGCLNRTADRCVGFSPLNAYPQEEIHNNHLNLSCSATNTPLSLNLTNDLDRRNNILNVSAFNPGDSKSARFRLKLDLNTKINPKSPRRVCSREELSGATGNSDLTRSVSFDNVITPEKEMPSKTLSCESSPVTISSGYESDSLPTNEADIDNIFVNGKKKQNNRPVPPMELPIDYFSMSDSHPSPHGQSICTSAIVTRKPETFVQNELNEQSQQNKSITEETGPPVQTHQEQTDNQTPTRFSPAQINNYQLTKVARSMFEIIHDLQAEKDQENKMKSRKLKRHVQWRKDRPDVLRKPVKNIENESGVNTSVSQQENCEQSRENFQPALLSSQGKVSVRCVRRPLGSDPSFQNRQYLPHSSEFDKTSYPEFSRQLSEPEIRSHDIHSEKFHMNHSFDSRDKRNHIVFEGCAPYATTKLPGCSPYATTRLPGCQTPRRDEKDDHVYETIPGDDLLQYEEILRMRLNGLLPHKYHPPALPARNINDRKMSEPIRTDVNANFRLQQQRIQYNPNFQQNLQNDINIISTSSNHRNHQVSKPRSFSYDPSDPSKTVPNEFVSRWSAADLLNYIDGIRQPPPKRRENFYFLLDSKQKRACFSESLEIENKIKDMGINLDESRRPHQDEDGYTTVDNDPSEAPPFCTGGLHNMQSTYV</sequence>
<evidence type="ECO:0000313" key="3">
    <source>
        <dbReference type="Proteomes" id="UP000683360"/>
    </source>
</evidence>
<dbReference type="EMBL" id="CAJPWZ010001630">
    <property type="protein sequence ID" value="CAG2219463.1"/>
    <property type="molecule type" value="Genomic_DNA"/>
</dbReference>
<name>A0A8S3SLE9_MYTED</name>
<accession>A0A8S3SLE9</accession>